<feature type="compositionally biased region" description="Low complexity" evidence="2">
    <location>
        <begin position="151"/>
        <end position="165"/>
    </location>
</feature>
<dbReference type="Proteomes" id="UP001627154">
    <property type="component" value="Unassembled WGS sequence"/>
</dbReference>
<protein>
    <recommendedName>
        <fullName evidence="4">FAS1 domain-containing protein</fullName>
    </recommendedName>
</protein>
<evidence type="ECO:0000256" key="1">
    <source>
        <dbReference type="SAM" id="Coils"/>
    </source>
</evidence>
<sequence length="1016" mass="112241">MWRSINVSLLCCCLVVLVSIQHHVVNAEAGPSYLSSDVSPYVQQFQTRSPSDPRPRLSVSQQTQILSDVQQHREHYVEPESYATTQIPGLQVAENSTPYSALARYKVDRKKQTQQIQQQLQSLQNRIQQQQQQLNTQLNQHFPDYTNNFNQHQQQQQLQQQQQQQPSELKNAFFRQSTYQTLPPIPLPNLPGDFSTPFFNEQQNQQLQEYYEKQRQLEILQRQREQLLLEQQELRRQQELLRLQQLQLRTTLLPTTTSTTTSSPLPSSVTSSSILLSSPTSAKKITASENDIFLRAIATHQKKFTTTTTTTASPSAVKSSKTGVRQERVQDDQANNIPKDLLALIQQQQNAAVAAGKPKPQIKFIYQTEKPQTSSSSSKSKSSSNNGAGEKDSLLKQLKIALSQSTGIEDTQQRNVTTRDIVLPNGKKLQVIQAGPNGILGGNQEATTIKPPKALFDELTKGGIVPAGADFEVLRQNTDGKLDVLGNKDRFQSQPAKKVTFVVLEEQPDGSYKVQGVKGNADKDSNVDVDSIVERIKKGELKLPPPSTSSTSSSSTRYPSSTASTTKTSSKYLKSSNNQPTTFRPTIPTTARTTTTATVTRSPYLSVSPNSVSTNDKYVTSASSISGHVFNSIGTTAKPALTVKYHHPGSPQTTAQYSSSFDASSNEIGPSTTPSYGSSTGGSTYSVDFNGASTGPRPTPQVPSTRITPLYPSSSAGTTPQASYANSKESLSTLLRREGLFAMAKYLRQSGLDSVLNETGPYTIFVPTDKAFRTLLVQLGGPEKAEQKFRDNPRLLSGLLLHHVVPGAFRIESLQDEMTGVSLAGTQLRVNVYSMHDHEWNDIRVTTINGARVAPNKRDVEIPQGLAHAIDRVMFPLPVGDLVQTLQADRERRFQDFLKLLRASGMEETLQSSKTFTVFAPTDQAFEQARAKNGGAPVWQEQDGPEAAKEIVLRHVIPTTLYTAGMRYYHQKETLRHQVPLQIQKTGGRIRVNEGHIITYNVPATNGVLHAIDTVM</sequence>
<evidence type="ECO:0000256" key="3">
    <source>
        <dbReference type="SAM" id="SignalP"/>
    </source>
</evidence>
<feature type="chain" id="PRO_5044866908" description="FAS1 domain-containing protein" evidence="3">
    <location>
        <begin position="28"/>
        <end position="1016"/>
    </location>
</feature>
<feature type="compositionally biased region" description="Low complexity" evidence="2">
    <location>
        <begin position="305"/>
        <end position="322"/>
    </location>
</feature>
<feature type="compositionally biased region" description="Polar residues" evidence="2">
    <location>
        <begin position="702"/>
        <end position="724"/>
    </location>
</feature>
<name>A0ABD2XHU1_9HYME</name>
<dbReference type="InterPro" id="IPR036378">
    <property type="entry name" value="FAS1_dom_sf"/>
</dbReference>
<comment type="caution">
    <text evidence="5">The sequence shown here is derived from an EMBL/GenBank/DDBJ whole genome shotgun (WGS) entry which is preliminary data.</text>
</comment>
<keyword evidence="1" id="KW-0175">Coiled coil</keyword>
<dbReference type="SUPFAM" id="SSF82153">
    <property type="entry name" value="FAS1 domain"/>
    <property type="match status" value="2"/>
</dbReference>
<accession>A0ABD2XHU1</accession>
<gene>
    <name evidence="5" type="ORF">TKK_002481</name>
</gene>
<organism evidence="5 6">
    <name type="scientific">Trichogramma kaykai</name>
    <dbReference type="NCBI Taxonomy" id="54128"/>
    <lineage>
        <taxon>Eukaryota</taxon>
        <taxon>Metazoa</taxon>
        <taxon>Ecdysozoa</taxon>
        <taxon>Arthropoda</taxon>
        <taxon>Hexapoda</taxon>
        <taxon>Insecta</taxon>
        <taxon>Pterygota</taxon>
        <taxon>Neoptera</taxon>
        <taxon>Endopterygota</taxon>
        <taxon>Hymenoptera</taxon>
        <taxon>Apocrita</taxon>
        <taxon>Proctotrupomorpha</taxon>
        <taxon>Chalcidoidea</taxon>
        <taxon>Trichogrammatidae</taxon>
        <taxon>Trichogramma</taxon>
    </lineage>
</organism>
<dbReference type="InterPro" id="IPR000782">
    <property type="entry name" value="FAS1_domain"/>
</dbReference>
<dbReference type="Pfam" id="PF02469">
    <property type="entry name" value="Fasciclin"/>
    <property type="match status" value="2"/>
</dbReference>
<evidence type="ECO:0000259" key="4">
    <source>
        <dbReference type="PROSITE" id="PS50213"/>
    </source>
</evidence>
<keyword evidence="6" id="KW-1185">Reference proteome</keyword>
<feature type="domain" description="FAS1" evidence="4">
    <location>
        <begin position="881"/>
        <end position="1016"/>
    </location>
</feature>
<feature type="compositionally biased region" description="Polar residues" evidence="2">
    <location>
        <begin position="650"/>
        <end position="668"/>
    </location>
</feature>
<proteinExistence type="predicted"/>
<feature type="domain" description="FAS1" evidence="4">
    <location>
        <begin position="727"/>
        <end position="874"/>
    </location>
</feature>
<dbReference type="SMART" id="SM00554">
    <property type="entry name" value="FAS1"/>
    <property type="match status" value="2"/>
</dbReference>
<feature type="coiled-coil region" evidence="1">
    <location>
        <begin position="200"/>
        <end position="249"/>
    </location>
</feature>
<feature type="compositionally biased region" description="Low complexity" evidence="2">
    <location>
        <begin position="374"/>
        <end position="384"/>
    </location>
</feature>
<dbReference type="PANTHER" id="PTHR10900">
    <property type="entry name" value="PERIOSTIN-RELATED"/>
    <property type="match status" value="1"/>
</dbReference>
<evidence type="ECO:0000256" key="2">
    <source>
        <dbReference type="SAM" id="MobiDB-lite"/>
    </source>
</evidence>
<feature type="signal peptide" evidence="3">
    <location>
        <begin position="1"/>
        <end position="27"/>
    </location>
</feature>
<feature type="region of interest" description="Disordered" evidence="2">
    <location>
        <begin position="535"/>
        <end position="597"/>
    </location>
</feature>
<feature type="region of interest" description="Disordered" evidence="2">
    <location>
        <begin position="645"/>
        <end position="724"/>
    </location>
</feature>
<feature type="region of interest" description="Disordered" evidence="2">
    <location>
        <begin position="305"/>
        <end position="330"/>
    </location>
</feature>
<evidence type="ECO:0000313" key="6">
    <source>
        <dbReference type="Proteomes" id="UP001627154"/>
    </source>
</evidence>
<dbReference type="InterPro" id="IPR050904">
    <property type="entry name" value="Adhesion/Biosynth-related"/>
</dbReference>
<feature type="region of interest" description="Disordered" evidence="2">
    <location>
        <begin position="368"/>
        <end position="391"/>
    </location>
</feature>
<feature type="compositionally biased region" description="Low complexity" evidence="2">
    <location>
        <begin position="669"/>
        <end position="686"/>
    </location>
</feature>
<keyword evidence="3" id="KW-0732">Signal</keyword>
<dbReference type="EMBL" id="JBJJXI010000022">
    <property type="protein sequence ID" value="KAL3404806.1"/>
    <property type="molecule type" value="Genomic_DNA"/>
</dbReference>
<reference evidence="5 6" key="1">
    <citation type="journal article" date="2024" name="bioRxiv">
        <title>A reference genome for Trichogramma kaykai: A tiny desert-dwelling parasitoid wasp with competing sex-ratio distorters.</title>
        <authorList>
            <person name="Culotta J."/>
            <person name="Lindsey A.R."/>
        </authorList>
    </citation>
    <scope>NUCLEOTIDE SEQUENCE [LARGE SCALE GENOMIC DNA]</scope>
    <source>
        <strain evidence="5 6">KSX58</strain>
    </source>
</reference>
<dbReference type="AlphaFoldDB" id="A0ABD2XHU1"/>
<feature type="compositionally biased region" description="Low complexity" evidence="2">
    <location>
        <begin position="548"/>
        <end position="597"/>
    </location>
</feature>
<feature type="coiled-coil region" evidence="1">
    <location>
        <begin position="106"/>
        <end position="140"/>
    </location>
</feature>
<evidence type="ECO:0000313" key="5">
    <source>
        <dbReference type="EMBL" id="KAL3404806.1"/>
    </source>
</evidence>
<dbReference type="Gene3D" id="2.30.180.10">
    <property type="entry name" value="FAS1 domain"/>
    <property type="match status" value="2"/>
</dbReference>
<dbReference type="PANTHER" id="PTHR10900:SF120">
    <property type="entry name" value="MUCIN-5AC-RELATED"/>
    <property type="match status" value="1"/>
</dbReference>
<dbReference type="PROSITE" id="PS50213">
    <property type="entry name" value="FAS1"/>
    <property type="match status" value="2"/>
</dbReference>
<feature type="region of interest" description="Disordered" evidence="2">
    <location>
        <begin position="141"/>
        <end position="167"/>
    </location>
</feature>